<dbReference type="Proteomes" id="UP000604046">
    <property type="component" value="Unassembled WGS sequence"/>
</dbReference>
<proteinExistence type="predicted"/>
<dbReference type="EMBL" id="CAJNDS010001824">
    <property type="protein sequence ID" value="CAE7282464.1"/>
    <property type="molecule type" value="Genomic_DNA"/>
</dbReference>
<dbReference type="AlphaFoldDB" id="A0A812MX30"/>
<keyword evidence="2" id="KW-1185">Reference proteome</keyword>
<reference evidence="1" key="1">
    <citation type="submission" date="2021-02" db="EMBL/GenBank/DDBJ databases">
        <authorList>
            <person name="Dougan E. K."/>
            <person name="Rhodes N."/>
            <person name="Thang M."/>
            <person name="Chan C."/>
        </authorList>
    </citation>
    <scope>NUCLEOTIDE SEQUENCE</scope>
</reference>
<evidence type="ECO:0000313" key="2">
    <source>
        <dbReference type="Proteomes" id="UP000604046"/>
    </source>
</evidence>
<accession>A0A812MX30</accession>
<sequence>MRLAWLVQNTIGGLRPLQGAAARVVQSAVGATGGLGLQRGDLLALVGGQSPVLVLPGAISQEVCREASDRLLEQSASAAASGGSQARRFAEWRLGRDPDAPASDYTKLGYTKTDVLIQEGFRMTAATAAPESYLQRAEETTRTLLQAFPPGQFPLDLIRAELDALPGVSCQLERCPSSGRAFLPCVVRQMVPGGRRREGNVHMDSVRPGSTLSVNVYLRVPEETSGGELLLHPVQKDALQRYLNAHFFETIDLQNFYPDKKFYTKEMLDGIPPIVYSPRAGDVVFIDSWDGCIALLT</sequence>
<dbReference type="OrthoDB" id="428623at2759"/>
<evidence type="ECO:0000313" key="1">
    <source>
        <dbReference type="EMBL" id="CAE7282464.1"/>
    </source>
</evidence>
<name>A0A812MX30_9DINO</name>
<organism evidence="1 2">
    <name type="scientific">Symbiodinium natans</name>
    <dbReference type="NCBI Taxonomy" id="878477"/>
    <lineage>
        <taxon>Eukaryota</taxon>
        <taxon>Sar</taxon>
        <taxon>Alveolata</taxon>
        <taxon>Dinophyceae</taxon>
        <taxon>Suessiales</taxon>
        <taxon>Symbiodiniaceae</taxon>
        <taxon>Symbiodinium</taxon>
    </lineage>
</organism>
<protein>
    <submittedName>
        <fullName evidence="1">Uncharacterized protein</fullName>
    </submittedName>
</protein>
<comment type="caution">
    <text evidence="1">The sequence shown here is derived from an EMBL/GenBank/DDBJ whole genome shotgun (WGS) entry which is preliminary data.</text>
</comment>
<gene>
    <name evidence="1" type="ORF">SNAT2548_LOCUS14973</name>
</gene>